<organism evidence="2">
    <name type="scientific">marine sediment metagenome</name>
    <dbReference type="NCBI Taxonomy" id="412755"/>
    <lineage>
        <taxon>unclassified sequences</taxon>
        <taxon>metagenomes</taxon>
        <taxon>ecological metagenomes</taxon>
    </lineage>
</organism>
<reference evidence="2" key="1">
    <citation type="journal article" date="2015" name="Nature">
        <title>Complex archaea that bridge the gap between prokaryotes and eukaryotes.</title>
        <authorList>
            <person name="Spang A."/>
            <person name="Saw J.H."/>
            <person name="Jorgensen S.L."/>
            <person name="Zaremba-Niedzwiedzka K."/>
            <person name="Martijn J."/>
            <person name="Lind A.E."/>
            <person name="van Eijk R."/>
            <person name="Schleper C."/>
            <person name="Guy L."/>
            <person name="Ettema T.J."/>
        </authorList>
    </citation>
    <scope>NUCLEOTIDE SEQUENCE</scope>
</reference>
<dbReference type="AlphaFoldDB" id="A0A0F9MYL7"/>
<feature type="non-terminal residue" evidence="2">
    <location>
        <position position="1"/>
    </location>
</feature>
<dbReference type="Gene3D" id="2.30.30.830">
    <property type="match status" value="1"/>
</dbReference>
<evidence type="ECO:0008006" key="3">
    <source>
        <dbReference type="Google" id="ProtNLM"/>
    </source>
</evidence>
<protein>
    <recommendedName>
        <fullName evidence="3">Pilus assembly protein PilP</fullName>
    </recommendedName>
</protein>
<feature type="region of interest" description="Disordered" evidence="1">
    <location>
        <begin position="1"/>
        <end position="29"/>
    </location>
</feature>
<accession>A0A0F9MYL7</accession>
<sequence>DPIEGEGDGSPDAYPQEGGEGADEAIGEGALEKFKIRKPTYTYQSLGRRDPFRSLIETVEETATGESAINRPPIERYNVSQLKLIAVVSAGSDAYALVVLPDGKSYTLREGMNVGLHGGIVKEIRSDQVVVDVEFKDHKGKIKTEEVFLKLRQEGDK</sequence>
<comment type="caution">
    <text evidence="2">The sequence shown here is derived from an EMBL/GenBank/DDBJ whole genome shotgun (WGS) entry which is preliminary data.</text>
</comment>
<dbReference type="Pfam" id="PF04351">
    <property type="entry name" value="PilP"/>
    <property type="match status" value="1"/>
</dbReference>
<evidence type="ECO:0000256" key="1">
    <source>
        <dbReference type="SAM" id="MobiDB-lite"/>
    </source>
</evidence>
<proteinExistence type="predicted"/>
<gene>
    <name evidence="2" type="ORF">LCGC14_1401110</name>
</gene>
<evidence type="ECO:0000313" key="2">
    <source>
        <dbReference type="EMBL" id="KKM74357.1"/>
    </source>
</evidence>
<dbReference type="InterPro" id="IPR007446">
    <property type="entry name" value="PilP"/>
</dbReference>
<name>A0A0F9MYL7_9ZZZZ</name>
<dbReference type="EMBL" id="LAZR01009153">
    <property type="protein sequence ID" value="KKM74357.1"/>
    <property type="molecule type" value="Genomic_DNA"/>
</dbReference>